<accession>A0A4Y9Z2Q6</accession>
<feature type="transmembrane region" description="Helical" evidence="8">
    <location>
        <begin position="76"/>
        <end position="99"/>
    </location>
</feature>
<evidence type="ECO:0000256" key="8">
    <source>
        <dbReference type="SAM" id="Phobius"/>
    </source>
</evidence>
<dbReference type="CDD" id="cd03499">
    <property type="entry name" value="SQR_TypeC_SdhC"/>
    <property type="match status" value="1"/>
</dbReference>
<dbReference type="GO" id="GO:0006121">
    <property type="term" value="P:mitochondrial electron transport, succinate to ubiquinone"/>
    <property type="evidence" value="ECO:0007669"/>
    <property type="project" value="TreeGrafter"/>
</dbReference>
<gene>
    <name evidence="9" type="ORF">EVG20_g3285</name>
</gene>
<dbReference type="SUPFAM" id="SSF81343">
    <property type="entry name" value="Fumarate reductase respiratory complex transmembrane subunits"/>
    <property type="match status" value="1"/>
</dbReference>
<dbReference type="EMBL" id="SEOQ01000145">
    <property type="protein sequence ID" value="TFY69126.1"/>
    <property type="molecule type" value="Genomic_DNA"/>
</dbReference>
<dbReference type="GO" id="GO:0005739">
    <property type="term" value="C:mitochondrion"/>
    <property type="evidence" value="ECO:0007669"/>
    <property type="project" value="GOC"/>
</dbReference>
<dbReference type="PROSITE" id="PS01001">
    <property type="entry name" value="SDH_CYT_2"/>
    <property type="match status" value="1"/>
</dbReference>
<name>A0A4Y9Z2Q6_9AGAM</name>
<evidence type="ECO:0000256" key="1">
    <source>
        <dbReference type="ARBA" id="ARBA00004141"/>
    </source>
</evidence>
<keyword evidence="2" id="KW-0349">Heme</keyword>
<dbReference type="STRING" id="205917.A0A4Y9Z2Q6"/>
<dbReference type="GO" id="GO:0016020">
    <property type="term" value="C:membrane"/>
    <property type="evidence" value="ECO:0007669"/>
    <property type="project" value="UniProtKB-SubCell"/>
</dbReference>
<evidence type="ECO:0000256" key="7">
    <source>
        <dbReference type="ARBA" id="ARBA00023136"/>
    </source>
</evidence>
<organism evidence="9 10">
    <name type="scientific">Dentipellis fragilis</name>
    <dbReference type="NCBI Taxonomy" id="205917"/>
    <lineage>
        <taxon>Eukaryota</taxon>
        <taxon>Fungi</taxon>
        <taxon>Dikarya</taxon>
        <taxon>Basidiomycota</taxon>
        <taxon>Agaricomycotina</taxon>
        <taxon>Agaricomycetes</taxon>
        <taxon>Russulales</taxon>
        <taxon>Hericiaceae</taxon>
        <taxon>Dentipellis</taxon>
    </lineage>
</organism>
<dbReference type="PANTHER" id="PTHR10978:SF5">
    <property type="entry name" value="SUCCINATE DEHYDROGENASE CYTOCHROME B560 SUBUNIT, MITOCHONDRIAL"/>
    <property type="match status" value="1"/>
</dbReference>
<evidence type="ECO:0000256" key="2">
    <source>
        <dbReference type="ARBA" id="ARBA00022617"/>
    </source>
</evidence>
<dbReference type="NCBIfam" id="TIGR02970">
    <property type="entry name" value="succ_dehyd_cytB"/>
    <property type="match status" value="1"/>
</dbReference>
<evidence type="ECO:0000313" key="10">
    <source>
        <dbReference type="Proteomes" id="UP000298327"/>
    </source>
</evidence>
<dbReference type="Gene3D" id="1.20.1300.10">
    <property type="entry name" value="Fumarate reductase/succinate dehydrogenase, transmembrane subunit"/>
    <property type="match status" value="1"/>
</dbReference>
<feature type="transmembrane region" description="Helical" evidence="8">
    <location>
        <begin position="190"/>
        <end position="208"/>
    </location>
</feature>
<feature type="transmembrane region" description="Helical" evidence="8">
    <location>
        <begin position="158"/>
        <end position="184"/>
    </location>
</feature>
<comment type="subcellular location">
    <subcellularLocation>
        <location evidence="1">Membrane</location>
        <topology evidence="1">Multi-pass membrane protein</topology>
    </subcellularLocation>
</comment>
<dbReference type="InterPro" id="IPR034804">
    <property type="entry name" value="SQR/QFR_C/D"/>
</dbReference>
<evidence type="ECO:0000256" key="4">
    <source>
        <dbReference type="ARBA" id="ARBA00022723"/>
    </source>
</evidence>
<dbReference type="GO" id="GO:0006099">
    <property type="term" value="P:tricarboxylic acid cycle"/>
    <property type="evidence" value="ECO:0007669"/>
    <property type="project" value="InterPro"/>
</dbReference>
<evidence type="ECO:0000313" key="9">
    <source>
        <dbReference type="EMBL" id="TFY69126.1"/>
    </source>
</evidence>
<dbReference type="AlphaFoldDB" id="A0A4Y9Z2Q6"/>
<evidence type="ECO:0000256" key="3">
    <source>
        <dbReference type="ARBA" id="ARBA00022692"/>
    </source>
</evidence>
<dbReference type="GO" id="GO:0046872">
    <property type="term" value="F:metal ion binding"/>
    <property type="evidence" value="ECO:0007669"/>
    <property type="project" value="UniProtKB-KW"/>
</dbReference>
<dbReference type="InterPro" id="IPR014314">
    <property type="entry name" value="Succ_DH_cytb556"/>
</dbReference>
<keyword evidence="4" id="KW-0479">Metal-binding</keyword>
<dbReference type="InterPro" id="IPR018495">
    <property type="entry name" value="Succ_DH_cyt_bsu_CS"/>
</dbReference>
<proteinExistence type="predicted"/>
<dbReference type="InterPro" id="IPR000701">
    <property type="entry name" value="SuccDH_FuR_B_TM-su"/>
</dbReference>
<protein>
    <submittedName>
        <fullName evidence="9">Uncharacterized protein</fullName>
    </submittedName>
</protein>
<keyword evidence="7 8" id="KW-0472">Membrane</keyword>
<keyword evidence="3 8" id="KW-0812">Transmembrane</keyword>
<evidence type="ECO:0000256" key="6">
    <source>
        <dbReference type="ARBA" id="ARBA00023004"/>
    </source>
</evidence>
<comment type="caution">
    <text evidence="9">The sequence shown here is derived from an EMBL/GenBank/DDBJ whole genome shotgun (WGS) entry which is preliminary data.</text>
</comment>
<dbReference type="PANTHER" id="PTHR10978">
    <property type="entry name" value="SUCCINATE DEHYDROGENASE CYTOCHROME B560 SUBUNIT"/>
    <property type="match status" value="1"/>
</dbReference>
<dbReference type="Pfam" id="PF01127">
    <property type="entry name" value="Sdh_cyt"/>
    <property type="match status" value="1"/>
</dbReference>
<sequence length="352" mass="38846">MNCARVGFGSALRRAAFAPKLARNQVMLRAAFKRTYKIESLPPSAAEEILNTQRLKRPNSPHATIYQPQLTWIPSIFNRVTGVALSVLLYGFSLAYLVAPSIFSSKNVVDVVKGLPTPVKVAGKTILALPFTFHSFNGLRHLAWDSGKFLTLSGAYKTFYAVAGATAVGTVALVLFLPVTYHAFSVFEHGRMWLTIGFCHGLIVYGAILQRTFSVISRGFQIRSLFLLTLLPRNASPSKCASIPPSMFSFPVRGKTYLGRVLHRHPEIARLGYVFLSKKDLLDNALLPPTPCARPDFLALVNGLPVFREDLRHFGFLAFGLGVLDYDDAASGKGQNHSRLWRSAFRLVFGIS</sequence>
<keyword evidence="6" id="KW-0408">Iron</keyword>
<keyword evidence="5 8" id="KW-1133">Transmembrane helix</keyword>
<dbReference type="OrthoDB" id="588261at2759"/>
<dbReference type="Proteomes" id="UP000298327">
    <property type="component" value="Unassembled WGS sequence"/>
</dbReference>
<evidence type="ECO:0000256" key="5">
    <source>
        <dbReference type="ARBA" id="ARBA00022989"/>
    </source>
</evidence>
<reference evidence="9 10" key="1">
    <citation type="submission" date="2019-02" db="EMBL/GenBank/DDBJ databases">
        <title>Genome sequencing of the rare red list fungi Dentipellis fragilis.</title>
        <authorList>
            <person name="Buettner E."/>
            <person name="Kellner H."/>
        </authorList>
    </citation>
    <scope>NUCLEOTIDE SEQUENCE [LARGE SCALE GENOMIC DNA]</scope>
    <source>
        <strain evidence="9 10">DSM 105465</strain>
    </source>
</reference>
<dbReference type="GO" id="GO:0009055">
    <property type="term" value="F:electron transfer activity"/>
    <property type="evidence" value="ECO:0007669"/>
    <property type="project" value="InterPro"/>
</dbReference>
<keyword evidence="10" id="KW-1185">Reference proteome</keyword>